<evidence type="ECO:0000256" key="5">
    <source>
        <dbReference type="ARBA" id="ARBA00023136"/>
    </source>
</evidence>
<dbReference type="GO" id="GO:0016020">
    <property type="term" value="C:membrane"/>
    <property type="evidence" value="ECO:0007669"/>
    <property type="project" value="UniProtKB-SubCell"/>
</dbReference>
<dbReference type="Pfam" id="PF00892">
    <property type="entry name" value="EamA"/>
    <property type="match status" value="1"/>
</dbReference>
<keyword evidence="9" id="KW-1185">Reference proteome</keyword>
<evidence type="ECO:0000256" key="2">
    <source>
        <dbReference type="ARBA" id="ARBA00007635"/>
    </source>
</evidence>
<proteinExistence type="inferred from homology"/>
<sequence>MSITTWISVVGAAQSAIFAVSLQHKASAWSIKMFSANFWCIIYSGISSGVLIVLQFWCMKKKGPVFVAIFNPLQTVMVVFIAYSFLGEKLYTGSIVGGVIVIIGLYVFLWGKEIDQSHTNSAQDQSSSHSDLIMAAKKEDVAPLLEKEP</sequence>
<feature type="domain" description="EamA" evidence="7">
    <location>
        <begin position="2"/>
        <end position="109"/>
    </location>
</feature>
<comment type="similarity">
    <text evidence="2 6">Belongs to the drug/metabolite transporter (DMT) superfamily. Plant drug/metabolite exporter (P-DME) (TC 2.A.7.4) family.</text>
</comment>
<keyword evidence="4 6" id="KW-1133">Transmembrane helix</keyword>
<dbReference type="AlphaFoldDB" id="A0A1R3KQK1"/>
<feature type="transmembrane region" description="Helical" evidence="6">
    <location>
        <begin position="38"/>
        <end position="58"/>
    </location>
</feature>
<keyword evidence="5 6" id="KW-0472">Membrane</keyword>
<dbReference type="InterPro" id="IPR030184">
    <property type="entry name" value="WAT1-related"/>
</dbReference>
<dbReference type="PANTHER" id="PTHR31218">
    <property type="entry name" value="WAT1-RELATED PROTEIN"/>
    <property type="match status" value="1"/>
</dbReference>
<comment type="caution">
    <text evidence="6">Lacks conserved residue(s) required for the propagation of feature annotation.</text>
</comment>
<feature type="transmembrane region" description="Helical" evidence="6">
    <location>
        <begin position="65"/>
        <end position="85"/>
    </location>
</feature>
<evidence type="ECO:0000313" key="8">
    <source>
        <dbReference type="EMBL" id="OMP09334.1"/>
    </source>
</evidence>
<gene>
    <name evidence="8" type="ORF">COLO4_05578</name>
</gene>
<dbReference type="Proteomes" id="UP000187203">
    <property type="component" value="Unassembled WGS sequence"/>
</dbReference>
<comment type="caution">
    <text evidence="8">The sequence shown here is derived from an EMBL/GenBank/DDBJ whole genome shotgun (WGS) entry which is preliminary data.</text>
</comment>
<name>A0A1R3KQK1_9ROSI</name>
<evidence type="ECO:0000256" key="4">
    <source>
        <dbReference type="ARBA" id="ARBA00022989"/>
    </source>
</evidence>
<evidence type="ECO:0000259" key="7">
    <source>
        <dbReference type="Pfam" id="PF00892"/>
    </source>
</evidence>
<evidence type="ECO:0000256" key="3">
    <source>
        <dbReference type="ARBA" id="ARBA00022692"/>
    </source>
</evidence>
<organism evidence="8 9">
    <name type="scientific">Corchorus olitorius</name>
    <dbReference type="NCBI Taxonomy" id="93759"/>
    <lineage>
        <taxon>Eukaryota</taxon>
        <taxon>Viridiplantae</taxon>
        <taxon>Streptophyta</taxon>
        <taxon>Embryophyta</taxon>
        <taxon>Tracheophyta</taxon>
        <taxon>Spermatophyta</taxon>
        <taxon>Magnoliopsida</taxon>
        <taxon>eudicotyledons</taxon>
        <taxon>Gunneridae</taxon>
        <taxon>Pentapetalae</taxon>
        <taxon>rosids</taxon>
        <taxon>malvids</taxon>
        <taxon>Malvales</taxon>
        <taxon>Malvaceae</taxon>
        <taxon>Grewioideae</taxon>
        <taxon>Apeibeae</taxon>
        <taxon>Corchorus</taxon>
    </lineage>
</organism>
<dbReference type="SUPFAM" id="SSF103481">
    <property type="entry name" value="Multidrug resistance efflux transporter EmrE"/>
    <property type="match status" value="1"/>
</dbReference>
<dbReference type="InterPro" id="IPR037185">
    <property type="entry name" value="EmrE-like"/>
</dbReference>
<reference evidence="9" key="1">
    <citation type="submission" date="2013-09" db="EMBL/GenBank/DDBJ databases">
        <title>Corchorus olitorius genome sequencing.</title>
        <authorList>
            <person name="Alam M."/>
            <person name="Haque M.S."/>
            <person name="Islam M.S."/>
            <person name="Emdad E.M."/>
            <person name="Islam M.M."/>
            <person name="Ahmed B."/>
            <person name="Halim A."/>
            <person name="Hossen Q.M.M."/>
            <person name="Hossain M.Z."/>
            <person name="Ahmed R."/>
            <person name="Khan M.M."/>
            <person name="Islam R."/>
            <person name="Rashid M.M."/>
            <person name="Khan S.A."/>
            <person name="Rahman M.S."/>
            <person name="Alam M."/>
            <person name="Yahiya A.S."/>
            <person name="Khan M.S."/>
            <person name="Azam M.S."/>
            <person name="Haque T."/>
            <person name="Lashkar M.Z.H."/>
            <person name="Akhand A.I."/>
            <person name="Morshed G."/>
            <person name="Roy S."/>
            <person name="Uddin K.S."/>
            <person name="Rabeya T."/>
            <person name="Hossain A.S."/>
            <person name="Chowdhury A."/>
            <person name="Snigdha A.R."/>
            <person name="Mortoza M.S."/>
            <person name="Matin S.A."/>
            <person name="Hoque S.M.E."/>
            <person name="Islam M.K."/>
            <person name="Roy D.K."/>
            <person name="Haider R."/>
            <person name="Moosa M.M."/>
            <person name="Elias S.M."/>
            <person name="Hasan A.M."/>
            <person name="Jahan S."/>
            <person name="Shafiuddin M."/>
            <person name="Mahmood N."/>
            <person name="Shommy N.S."/>
        </authorList>
    </citation>
    <scope>NUCLEOTIDE SEQUENCE [LARGE SCALE GENOMIC DNA]</scope>
    <source>
        <strain evidence="9">cv. O-4</strain>
    </source>
</reference>
<dbReference type="OrthoDB" id="1728340at2759"/>
<evidence type="ECO:0000256" key="6">
    <source>
        <dbReference type="RuleBase" id="RU363077"/>
    </source>
</evidence>
<dbReference type="STRING" id="93759.A0A1R3KQK1"/>
<evidence type="ECO:0000256" key="1">
    <source>
        <dbReference type="ARBA" id="ARBA00004141"/>
    </source>
</evidence>
<accession>A0A1R3KQK1</accession>
<dbReference type="EMBL" id="AWUE01012374">
    <property type="protein sequence ID" value="OMP09334.1"/>
    <property type="molecule type" value="Genomic_DNA"/>
</dbReference>
<comment type="subcellular location">
    <subcellularLocation>
        <location evidence="1 6">Membrane</location>
        <topology evidence="1 6">Multi-pass membrane protein</topology>
    </subcellularLocation>
</comment>
<feature type="transmembrane region" description="Helical" evidence="6">
    <location>
        <begin position="91"/>
        <end position="111"/>
    </location>
</feature>
<dbReference type="InterPro" id="IPR000620">
    <property type="entry name" value="EamA_dom"/>
</dbReference>
<evidence type="ECO:0000313" key="9">
    <source>
        <dbReference type="Proteomes" id="UP000187203"/>
    </source>
</evidence>
<protein>
    <recommendedName>
        <fullName evidence="6">WAT1-related protein</fullName>
    </recommendedName>
</protein>
<dbReference type="GO" id="GO:0022857">
    <property type="term" value="F:transmembrane transporter activity"/>
    <property type="evidence" value="ECO:0007669"/>
    <property type="project" value="InterPro"/>
</dbReference>
<keyword evidence="3 6" id="KW-0812">Transmembrane</keyword>